<dbReference type="PANTHER" id="PTHR46696">
    <property type="entry name" value="P450, PUTATIVE (EUROFUNG)-RELATED"/>
    <property type="match status" value="1"/>
</dbReference>
<dbReference type="SUPFAM" id="SSF48264">
    <property type="entry name" value="Cytochrome P450"/>
    <property type="match status" value="1"/>
</dbReference>
<dbReference type="PRINTS" id="PR00359">
    <property type="entry name" value="BP450"/>
</dbReference>
<dbReference type="InterPro" id="IPR036396">
    <property type="entry name" value="Cyt_P450_sf"/>
</dbReference>
<sequence>MTDHAAPSSPFTSTTRPLDAPDPNRARLRAAGPLVRLDAPAGGPVWVVTDGALARLVLTDSRFAKDPALAPPGWDRRTAGLEPTAAEQASVTTLDGSPHAALRRTFAPLFSAQNMRNSYGRMRDIAGCLLAEIATERIDLVDDFCTRYPLTVLCDLLGVPADRVEQGIAACRLMQVDYPAHVGEAMSGFTALAHAALDADGVLARDLAQRMPPGSTTGDLEYQIFTLLYAGQLTTDPAIGFVVARLLDGTGSIDHAALVRDTLTEHPPAPFSLWRFTVTDLDLAGTVLPARTPVLVDIEGINAHLDADEHDLTFGAGPHYCVGAQLAQLELQALAETITTDYPDARLLSPYDDLRHTTAGGIMGSRLTTLPIMLT</sequence>
<feature type="region of interest" description="Disordered" evidence="2">
    <location>
        <begin position="69"/>
        <end position="94"/>
    </location>
</feature>
<dbReference type="Gene3D" id="1.10.630.10">
    <property type="entry name" value="Cytochrome P450"/>
    <property type="match status" value="1"/>
</dbReference>
<organism evidence="3 4">
    <name type="scientific">Pseudonocardia alaniniphila</name>
    <dbReference type="NCBI Taxonomy" id="75291"/>
    <lineage>
        <taxon>Bacteria</taxon>
        <taxon>Bacillati</taxon>
        <taxon>Actinomycetota</taxon>
        <taxon>Actinomycetes</taxon>
        <taxon>Pseudonocardiales</taxon>
        <taxon>Pseudonocardiaceae</taxon>
        <taxon>Pseudonocardia</taxon>
    </lineage>
</organism>
<evidence type="ECO:0000313" key="3">
    <source>
        <dbReference type="EMBL" id="MCH6167035.1"/>
    </source>
</evidence>
<accession>A0ABS9TES1</accession>
<dbReference type="InterPro" id="IPR001128">
    <property type="entry name" value="Cyt_P450"/>
</dbReference>
<name>A0ABS9TES1_9PSEU</name>
<dbReference type="Proteomes" id="UP001299970">
    <property type="component" value="Unassembled WGS sequence"/>
</dbReference>
<keyword evidence="4" id="KW-1185">Reference proteome</keyword>
<feature type="region of interest" description="Disordered" evidence="2">
    <location>
        <begin position="1"/>
        <end position="25"/>
    </location>
</feature>
<dbReference type="EMBL" id="JAKXMK010000012">
    <property type="protein sequence ID" value="MCH6167035.1"/>
    <property type="molecule type" value="Genomic_DNA"/>
</dbReference>
<dbReference type="InterPro" id="IPR017972">
    <property type="entry name" value="Cyt_P450_CS"/>
</dbReference>
<reference evidence="3 4" key="1">
    <citation type="submission" date="2022-03" db="EMBL/GenBank/DDBJ databases">
        <title>Pseudonocardia alaer sp. nov., a novel actinomycete isolated from reed forest soil.</title>
        <authorList>
            <person name="Wang L."/>
        </authorList>
    </citation>
    <scope>NUCLEOTIDE SEQUENCE [LARGE SCALE GENOMIC DNA]</scope>
    <source>
        <strain evidence="3 4">Y-16303</strain>
    </source>
</reference>
<dbReference type="PANTHER" id="PTHR46696:SF1">
    <property type="entry name" value="CYTOCHROME P450 YJIB-RELATED"/>
    <property type="match status" value="1"/>
</dbReference>
<evidence type="ECO:0000256" key="1">
    <source>
        <dbReference type="ARBA" id="ARBA00010617"/>
    </source>
</evidence>
<gene>
    <name evidence="3" type="ORF">MMF94_15205</name>
</gene>
<evidence type="ECO:0000256" key="2">
    <source>
        <dbReference type="SAM" id="MobiDB-lite"/>
    </source>
</evidence>
<evidence type="ECO:0000313" key="4">
    <source>
        <dbReference type="Proteomes" id="UP001299970"/>
    </source>
</evidence>
<dbReference type="PROSITE" id="PS00086">
    <property type="entry name" value="CYTOCHROME_P450"/>
    <property type="match status" value="1"/>
</dbReference>
<protein>
    <submittedName>
        <fullName evidence="3">Cytochrome P450</fullName>
    </submittedName>
</protein>
<comment type="similarity">
    <text evidence="1">Belongs to the cytochrome P450 family.</text>
</comment>
<dbReference type="PRINTS" id="PR00385">
    <property type="entry name" value="P450"/>
</dbReference>
<dbReference type="RefSeq" id="WP_241037170.1">
    <property type="nucleotide sequence ID" value="NZ_BAAAJF010000015.1"/>
</dbReference>
<proteinExistence type="inferred from homology"/>
<comment type="caution">
    <text evidence="3">The sequence shown here is derived from an EMBL/GenBank/DDBJ whole genome shotgun (WGS) entry which is preliminary data.</text>
</comment>
<dbReference type="InterPro" id="IPR002397">
    <property type="entry name" value="Cyt_P450_B"/>
</dbReference>